<dbReference type="PANTHER" id="PTHR10519">
    <property type="entry name" value="GABA-B RECEPTOR"/>
    <property type="match status" value="1"/>
</dbReference>
<keyword evidence="8" id="KW-0807">Transducer</keyword>
<keyword evidence="3 10" id="KW-1133">Transmembrane helix</keyword>
<evidence type="ECO:0000256" key="10">
    <source>
        <dbReference type="SAM" id="Phobius"/>
    </source>
</evidence>
<evidence type="ECO:0000313" key="13">
    <source>
        <dbReference type="Proteomes" id="UP000242188"/>
    </source>
</evidence>
<feature type="region of interest" description="Disordered" evidence="9">
    <location>
        <begin position="369"/>
        <end position="394"/>
    </location>
</feature>
<dbReference type="CDD" id="cd15047">
    <property type="entry name" value="7tmC_GABA-B-like"/>
    <property type="match status" value="1"/>
</dbReference>
<feature type="transmembrane region" description="Helical" evidence="10">
    <location>
        <begin position="194"/>
        <end position="215"/>
    </location>
</feature>
<feature type="domain" description="G-protein coupled receptors family 3 profile" evidence="11">
    <location>
        <begin position="77"/>
        <end position="283"/>
    </location>
</feature>
<evidence type="ECO:0000256" key="4">
    <source>
        <dbReference type="ARBA" id="ARBA00023040"/>
    </source>
</evidence>
<organism evidence="12 13">
    <name type="scientific">Mizuhopecten yessoensis</name>
    <name type="common">Japanese scallop</name>
    <name type="synonym">Patinopecten yessoensis</name>
    <dbReference type="NCBI Taxonomy" id="6573"/>
    <lineage>
        <taxon>Eukaryota</taxon>
        <taxon>Metazoa</taxon>
        <taxon>Spiralia</taxon>
        <taxon>Lophotrochozoa</taxon>
        <taxon>Mollusca</taxon>
        <taxon>Bivalvia</taxon>
        <taxon>Autobranchia</taxon>
        <taxon>Pteriomorphia</taxon>
        <taxon>Pectinida</taxon>
        <taxon>Pectinoidea</taxon>
        <taxon>Pectinidae</taxon>
        <taxon>Mizuhopecten</taxon>
    </lineage>
</organism>
<keyword evidence="2 10" id="KW-0812">Transmembrane</keyword>
<keyword evidence="13" id="KW-1185">Reference proteome</keyword>
<dbReference type="InterPro" id="IPR017978">
    <property type="entry name" value="GPCR_3_C"/>
</dbReference>
<feature type="compositionally biased region" description="Polar residues" evidence="9">
    <location>
        <begin position="584"/>
        <end position="597"/>
    </location>
</feature>
<feature type="transmembrane region" description="Helical" evidence="10">
    <location>
        <begin position="258"/>
        <end position="280"/>
    </location>
</feature>
<evidence type="ECO:0000256" key="8">
    <source>
        <dbReference type="ARBA" id="ARBA00023224"/>
    </source>
</evidence>
<dbReference type="GO" id="GO:0038039">
    <property type="term" value="C:G protein-coupled receptor heterodimeric complex"/>
    <property type="evidence" value="ECO:0007669"/>
    <property type="project" value="TreeGrafter"/>
</dbReference>
<comment type="subcellular location">
    <subcellularLocation>
        <location evidence="1">Membrane</location>
        <topology evidence="1">Multi-pass membrane protein</topology>
    </subcellularLocation>
</comment>
<dbReference type="AlphaFoldDB" id="A0A210PHZ2"/>
<accession>A0A210PHZ2</accession>
<dbReference type="GO" id="GO:0007214">
    <property type="term" value="P:gamma-aminobutyric acid signaling pathway"/>
    <property type="evidence" value="ECO:0007669"/>
    <property type="project" value="TreeGrafter"/>
</dbReference>
<evidence type="ECO:0000256" key="9">
    <source>
        <dbReference type="SAM" id="MobiDB-lite"/>
    </source>
</evidence>
<keyword evidence="4" id="KW-0297">G-protein coupled receptor</keyword>
<keyword evidence="6 12" id="KW-0675">Receptor</keyword>
<keyword evidence="7" id="KW-0325">Glycoprotein</keyword>
<comment type="caution">
    <text evidence="12">The sequence shown here is derived from an EMBL/GenBank/DDBJ whole genome shotgun (WGS) entry which is preliminary data.</text>
</comment>
<evidence type="ECO:0000256" key="7">
    <source>
        <dbReference type="ARBA" id="ARBA00023180"/>
    </source>
</evidence>
<name>A0A210PHZ2_MIZYE</name>
<feature type="transmembrane region" description="Helical" evidence="10">
    <location>
        <begin position="12"/>
        <end position="34"/>
    </location>
</feature>
<dbReference type="PANTHER" id="PTHR10519:SF20">
    <property type="entry name" value="G-PROTEIN COUPLED RECEPTOR 156-RELATED"/>
    <property type="match status" value="1"/>
</dbReference>
<evidence type="ECO:0000313" key="12">
    <source>
        <dbReference type="EMBL" id="OWF36093.1"/>
    </source>
</evidence>
<feature type="transmembrane region" description="Helical" evidence="10">
    <location>
        <begin position="93"/>
        <end position="111"/>
    </location>
</feature>
<dbReference type="GO" id="GO:0004965">
    <property type="term" value="F:G protein-coupled GABA receptor activity"/>
    <property type="evidence" value="ECO:0007669"/>
    <property type="project" value="InterPro"/>
</dbReference>
<evidence type="ECO:0000256" key="5">
    <source>
        <dbReference type="ARBA" id="ARBA00023136"/>
    </source>
</evidence>
<dbReference type="PROSITE" id="PS51257">
    <property type="entry name" value="PROKAR_LIPOPROTEIN"/>
    <property type="match status" value="1"/>
</dbReference>
<reference evidence="12 13" key="1">
    <citation type="journal article" date="2017" name="Nat. Ecol. Evol.">
        <title>Scallop genome provides insights into evolution of bilaterian karyotype and development.</title>
        <authorList>
            <person name="Wang S."/>
            <person name="Zhang J."/>
            <person name="Jiao W."/>
            <person name="Li J."/>
            <person name="Xun X."/>
            <person name="Sun Y."/>
            <person name="Guo X."/>
            <person name="Huan P."/>
            <person name="Dong B."/>
            <person name="Zhang L."/>
            <person name="Hu X."/>
            <person name="Sun X."/>
            <person name="Wang J."/>
            <person name="Zhao C."/>
            <person name="Wang Y."/>
            <person name="Wang D."/>
            <person name="Huang X."/>
            <person name="Wang R."/>
            <person name="Lv J."/>
            <person name="Li Y."/>
            <person name="Zhang Z."/>
            <person name="Liu B."/>
            <person name="Lu W."/>
            <person name="Hui Y."/>
            <person name="Liang J."/>
            <person name="Zhou Z."/>
            <person name="Hou R."/>
            <person name="Li X."/>
            <person name="Liu Y."/>
            <person name="Li H."/>
            <person name="Ning X."/>
            <person name="Lin Y."/>
            <person name="Zhao L."/>
            <person name="Xing Q."/>
            <person name="Dou J."/>
            <person name="Li Y."/>
            <person name="Mao J."/>
            <person name="Guo H."/>
            <person name="Dou H."/>
            <person name="Li T."/>
            <person name="Mu C."/>
            <person name="Jiang W."/>
            <person name="Fu Q."/>
            <person name="Fu X."/>
            <person name="Miao Y."/>
            <person name="Liu J."/>
            <person name="Yu Q."/>
            <person name="Li R."/>
            <person name="Liao H."/>
            <person name="Li X."/>
            <person name="Kong Y."/>
            <person name="Jiang Z."/>
            <person name="Chourrout D."/>
            <person name="Li R."/>
            <person name="Bao Z."/>
        </authorList>
    </citation>
    <scope>NUCLEOTIDE SEQUENCE [LARGE SCALE GENOMIC DNA]</scope>
    <source>
        <strain evidence="12 13">PY_sf001</strain>
    </source>
</reference>
<dbReference type="OrthoDB" id="2150267at2759"/>
<dbReference type="Proteomes" id="UP000242188">
    <property type="component" value="Unassembled WGS sequence"/>
</dbReference>
<feature type="region of interest" description="Disordered" evidence="9">
    <location>
        <begin position="570"/>
        <end position="599"/>
    </location>
</feature>
<protein>
    <submittedName>
        <fullName evidence="12">Gamma-aminobutyric acid type B receptor subunit 2</fullName>
    </submittedName>
</protein>
<proteinExistence type="predicted"/>
<evidence type="ECO:0000256" key="1">
    <source>
        <dbReference type="ARBA" id="ARBA00004141"/>
    </source>
</evidence>
<dbReference type="EMBL" id="NEDP02076677">
    <property type="protein sequence ID" value="OWF36093.1"/>
    <property type="molecule type" value="Genomic_DNA"/>
</dbReference>
<evidence type="ECO:0000256" key="2">
    <source>
        <dbReference type="ARBA" id="ARBA00022692"/>
    </source>
</evidence>
<keyword evidence="5 10" id="KW-0472">Membrane</keyword>
<feature type="transmembrane region" description="Helical" evidence="10">
    <location>
        <begin position="55"/>
        <end position="73"/>
    </location>
</feature>
<gene>
    <name evidence="12" type="ORF">KP79_PYT22532</name>
</gene>
<dbReference type="PRINTS" id="PR01176">
    <property type="entry name" value="GABABRECEPTR"/>
</dbReference>
<dbReference type="STRING" id="6573.A0A210PHZ2"/>
<feature type="transmembrane region" description="Helical" evidence="10">
    <location>
        <begin position="227"/>
        <end position="246"/>
    </location>
</feature>
<dbReference type="InterPro" id="IPR002455">
    <property type="entry name" value="GPCR3_GABA-B"/>
</dbReference>
<dbReference type="Pfam" id="PF00003">
    <property type="entry name" value="7tm_3"/>
    <property type="match status" value="1"/>
</dbReference>
<evidence type="ECO:0000256" key="3">
    <source>
        <dbReference type="ARBA" id="ARBA00022989"/>
    </source>
</evidence>
<evidence type="ECO:0000259" key="11">
    <source>
        <dbReference type="PROSITE" id="PS50259"/>
    </source>
</evidence>
<feature type="transmembrane region" description="Helical" evidence="10">
    <location>
        <begin position="132"/>
        <end position="150"/>
    </location>
</feature>
<evidence type="ECO:0000256" key="6">
    <source>
        <dbReference type="ARBA" id="ARBA00023170"/>
    </source>
</evidence>
<sequence>MVLRPEDVRTLTSGSFVVSCIAATIGFIFTTVFLTFNVYHRKKRFMKMSSPKMNVLISSGGLILNCTCLLYGIEYFFRHLYSKTTVICQMRLWLVTFGITMLFGPMFVKSWRVYQIFKNAGVKRVIIRDRKLMLAIVSLLIIDAVLLSLWQGVDPPISHPVTIAIQSSTDIRRNFSAHYTYVYVQECNSGKTEVWVSLMLVWKAIVMAAGLFLAWRTKHIMLPAMRDSACIVISVLATMFLTSHTLMLTSSLRHIPDAVYVINIVLTTMVASLVQIAVFLPKVRFYWKTSLEQQMRMSLSTHEIHPHLALSTGNDFEEELVHLVAANDTLKKCLTQKNSMIHILESHLQNAKTKLNRMTSEREVKVDSGLDISSSSFHDDDIRQSPDGQTAKTPTTAIKINRPVQLQQSEMVPVTPDKSHIPCPNRANSDFTNYRVSRKRPLKRDRDSNTWNGQKYLQSFPTQELDCLREEIDADLTHAHMLSTSLRASISNDIQKTTTNNMWFYDSLKSRQDVVGSVARSYDLEDNSDTYSYVSSYVPCKIPRKKLDYNSIPSPSLNYSGDSLSTTLANDRMYPGQDVDEDNTSLSFPPSGSSTATHGKPIPCTLQFNKYLVSEVDNINKSYYL</sequence>
<dbReference type="PROSITE" id="PS50259">
    <property type="entry name" value="G_PROTEIN_RECEP_F3_4"/>
    <property type="match status" value="1"/>
</dbReference>